<dbReference type="Proteomes" id="UP000824782">
    <property type="component" value="Unassembled WGS sequence"/>
</dbReference>
<feature type="domain" description="Histone deacetylase" evidence="4">
    <location>
        <begin position="31"/>
        <end position="256"/>
    </location>
</feature>
<dbReference type="InterPro" id="IPR023696">
    <property type="entry name" value="Ureohydrolase_dom_sf"/>
</dbReference>
<dbReference type="InterPro" id="IPR000286">
    <property type="entry name" value="HDACs"/>
</dbReference>
<evidence type="ECO:0000256" key="2">
    <source>
        <dbReference type="ARBA" id="ARBA00049193"/>
    </source>
</evidence>
<evidence type="ECO:0000313" key="6">
    <source>
        <dbReference type="Proteomes" id="UP000824782"/>
    </source>
</evidence>
<dbReference type="SUPFAM" id="SSF52768">
    <property type="entry name" value="Arginase/deacetylase"/>
    <property type="match status" value="1"/>
</dbReference>
<comment type="catalytic activity">
    <reaction evidence="3">
        <text>N(6)-acetyl-L-lysyl-[histone] + H2O = L-lysyl-[histone] + acetate</text>
        <dbReference type="Rhea" id="RHEA:58196"/>
        <dbReference type="Rhea" id="RHEA-COMP:9845"/>
        <dbReference type="Rhea" id="RHEA-COMP:11338"/>
        <dbReference type="ChEBI" id="CHEBI:15377"/>
        <dbReference type="ChEBI" id="CHEBI:29969"/>
        <dbReference type="ChEBI" id="CHEBI:30089"/>
        <dbReference type="ChEBI" id="CHEBI:61930"/>
        <dbReference type="EC" id="3.5.1.98"/>
    </reaction>
    <physiologicalReaction direction="left-to-right" evidence="3">
        <dbReference type="Rhea" id="RHEA:58197"/>
    </physiologicalReaction>
</comment>
<keyword evidence="6" id="KW-1185">Reference proteome</keyword>
<dbReference type="GO" id="GO:0141221">
    <property type="term" value="F:histone deacetylase activity, hydrolytic mechanism"/>
    <property type="evidence" value="ECO:0007669"/>
    <property type="project" value="UniProtKB-EC"/>
</dbReference>
<comment type="caution">
    <text evidence="5">The sequence shown here is derived from an EMBL/GenBank/DDBJ whole genome shotgun (WGS) entry which is preliminary data.</text>
</comment>
<dbReference type="Pfam" id="PF00850">
    <property type="entry name" value="Hist_deacetyl"/>
    <property type="match status" value="1"/>
</dbReference>
<dbReference type="PRINTS" id="PR01270">
    <property type="entry name" value="HDASUPER"/>
</dbReference>
<dbReference type="InterPro" id="IPR023801">
    <property type="entry name" value="His_deacetylse_dom"/>
</dbReference>
<organism evidence="5 6">
    <name type="scientific">Engystomops pustulosus</name>
    <name type="common">Tungara frog</name>
    <name type="synonym">Physalaemus pustulosus</name>
    <dbReference type="NCBI Taxonomy" id="76066"/>
    <lineage>
        <taxon>Eukaryota</taxon>
        <taxon>Metazoa</taxon>
        <taxon>Chordata</taxon>
        <taxon>Craniata</taxon>
        <taxon>Vertebrata</taxon>
        <taxon>Euteleostomi</taxon>
        <taxon>Amphibia</taxon>
        <taxon>Batrachia</taxon>
        <taxon>Anura</taxon>
        <taxon>Neobatrachia</taxon>
        <taxon>Hyloidea</taxon>
        <taxon>Leptodactylidae</taxon>
        <taxon>Leiuperinae</taxon>
        <taxon>Engystomops</taxon>
    </lineage>
</organism>
<accession>A0AAV6YL66</accession>
<gene>
    <name evidence="5" type="ORF">GDO81_023228</name>
</gene>
<dbReference type="EMBL" id="WNYA01023534">
    <property type="protein sequence ID" value="KAG8538144.1"/>
    <property type="molecule type" value="Genomic_DNA"/>
</dbReference>
<comment type="catalytic activity">
    <reaction evidence="2">
        <text>N(6)-(2E)-butenoyl-L-lysyl-[protein] + H2O = (2E)-2-butenoate + L-lysyl-[protein]</text>
        <dbReference type="Rhea" id="RHEA:69172"/>
        <dbReference type="Rhea" id="RHEA-COMP:9752"/>
        <dbReference type="Rhea" id="RHEA-COMP:13707"/>
        <dbReference type="ChEBI" id="CHEBI:15377"/>
        <dbReference type="ChEBI" id="CHEBI:29969"/>
        <dbReference type="ChEBI" id="CHEBI:35899"/>
        <dbReference type="ChEBI" id="CHEBI:137954"/>
    </reaction>
    <physiologicalReaction direction="left-to-right" evidence="2">
        <dbReference type="Rhea" id="RHEA:69173"/>
    </physiologicalReaction>
</comment>
<dbReference type="GO" id="GO:0040029">
    <property type="term" value="P:epigenetic regulation of gene expression"/>
    <property type="evidence" value="ECO:0007669"/>
    <property type="project" value="TreeGrafter"/>
</dbReference>
<protein>
    <recommendedName>
        <fullName evidence="4">Histone deacetylase domain-containing protein</fullName>
    </recommendedName>
</protein>
<dbReference type="PANTHER" id="PTHR10625:SF21">
    <property type="entry name" value="HISTONE DEACETYLASE 6"/>
    <property type="match status" value="1"/>
</dbReference>
<feature type="non-terminal residue" evidence="5">
    <location>
        <position position="1"/>
    </location>
</feature>
<dbReference type="Gene3D" id="3.40.800.20">
    <property type="entry name" value="Histone deacetylase domain"/>
    <property type="match status" value="1"/>
</dbReference>
<dbReference type="GO" id="GO:0000118">
    <property type="term" value="C:histone deacetylase complex"/>
    <property type="evidence" value="ECO:0007669"/>
    <property type="project" value="TreeGrafter"/>
</dbReference>
<evidence type="ECO:0000259" key="4">
    <source>
        <dbReference type="Pfam" id="PF00850"/>
    </source>
</evidence>
<reference evidence="5" key="1">
    <citation type="thesis" date="2020" institute="ProQuest LLC" country="789 East Eisenhower Parkway, Ann Arbor, MI, USA">
        <title>Comparative Genomics and Chromosome Evolution.</title>
        <authorList>
            <person name="Mudd A.B."/>
        </authorList>
    </citation>
    <scope>NUCLEOTIDE SEQUENCE</scope>
    <source>
        <strain evidence="5">237g6f4</strain>
        <tissue evidence="5">Blood</tissue>
    </source>
</reference>
<dbReference type="PANTHER" id="PTHR10625">
    <property type="entry name" value="HISTONE DEACETYLASE HDAC1-RELATED"/>
    <property type="match status" value="1"/>
</dbReference>
<evidence type="ECO:0000256" key="3">
    <source>
        <dbReference type="ARBA" id="ARBA00049416"/>
    </source>
</evidence>
<name>A0AAV6YL66_ENGPU</name>
<evidence type="ECO:0000256" key="1">
    <source>
        <dbReference type="ARBA" id="ARBA00049136"/>
    </source>
</evidence>
<evidence type="ECO:0000313" key="5">
    <source>
        <dbReference type="EMBL" id="KAG8538144.1"/>
    </source>
</evidence>
<dbReference type="InterPro" id="IPR037138">
    <property type="entry name" value="His_deacetylse_dom_sf"/>
</dbReference>
<dbReference type="AlphaFoldDB" id="A0AAV6YL66"/>
<sequence>HLDTDSPVEGTGLVYDDRMTQFFCLWDDKFPECPARLIAVKEKLAEYSLLGRCVAVPAREASEEELMLVHSPDYVELMKSTQTMTEEELRTLSDHYDSVYLHPMSFTASCVAAGSVLQLIDKVLRREVRNGLAVVRPPGHHAHTGQMNGYCMFNQLAIAARYAQRQHGVKRILIVDWDVHHGQGTQFIFEDDPSILYFSIHRYENGEFWPHLQESSSNAVGKGRGTRYNINVPWNKTGMSDADYITAFLHLLLPVSYEVTI</sequence>
<proteinExistence type="predicted"/>
<comment type="catalytic activity">
    <reaction evidence="1">
        <text>N(6)-acetyl-L-lysyl-[protein] + H2O = L-lysyl-[protein] + acetate</text>
        <dbReference type="Rhea" id="RHEA:58108"/>
        <dbReference type="Rhea" id="RHEA-COMP:9752"/>
        <dbReference type="Rhea" id="RHEA-COMP:10731"/>
        <dbReference type="ChEBI" id="CHEBI:15377"/>
        <dbReference type="ChEBI" id="CHEBI:29969"/>
        <dbReference type="ChEBI" id="CHEBI:30089"/>
        <dbReference type="ChEBI" id="CHEBI:61930"/>
    </reaction>
    <physiologicalReaction direction="left-to-right" evidence="1">
        <dbReference type="Rhea" id="RHEA:58109"/>
    </physiologicalReaction>
</comment>